<evidence type="ECO:0000313" key="1">
    <source>
        <dbReference type="EnsemblMetazoa" id="GPPI013678-PA"/>
    </source>
</evidence>
<reference evidence="2" key="1">
    <citation type="submission" date="2015-01" db="EMBL/GenBank/DDBJ databases">
        <authorList>
            <person name="Aksoy S."/>
            <person name="Warren W."/>
            <person name="Wilson R.K."/>
        </authorList>
    </citation>
    <scope>NUCLEOTIDE SEQUENCE [LARGE SCALE GENOMIC DNA]</scope>
    <source>
        <strain evidence="2">IAEA</strain>
    </source>
</reference>
<sequence length="91" mass="10857">MFCFVSEFAKESSNERETTCRYHYHFGEICNCACVFKPKRLLMRRQRKRLEIVDENIYLISLYHDEIQCILVKMAYLGILLLVKPSSNFLV</sequence>
<organism evidence="1 2">
    <name type="scientific">Glossina palpalis gambiensis</name>
    <dbReference type="NCBI Taxonomy" id="67801"/>
    <lineage>
        <taxon>Eukaryota</taxon>
        <taxon>Metazoa</taxon>
        <taxon>Ecdysozoa</taxon>
        <taxon>Arthropoda</taxon>
        <taxon>Hexapoda</taxon>
        <taxon>Insecta</taxon>
        <taxon>Pterygota</taxon>
        <taxon>Neoptera</taxon>
        <taxon>Endopterygota</taxon>
        <taxon>Diptera</taxon>
        <taxon>Brachycera</taxon>
        <taxon>Muscomorpha</taxon>
        <taxon>Hippoboscoidea</taxon>
        <taxon>Glossinidae</taxon>
        <taxon>Glossina</taxon>
    </lineage>
</organism>
<dbReference type="EMBL" id="JXJN01006219">
    <property type="status" value="NOT_ANNOTATED_CDS"/>
    <property type="molecule type" value="Genomic_DNA"/>
</dbReference>
<keyword evidence="2" id="KW-1185">Reference proteome</keyword>
<proteinExistence type="predicted"/>
<dbReference type="VEuPathDB" id="VectorBase:GPPI013678"/>
<accession>A0A1B0AZA5</accession>
<name>A0A1B0AZA5_9MUSC</name>
<reference evidence="1" key="2">
    <citation type="submission" date="2020-05" db="UniProtKB">
        <authorList>
            <consortium name="EnsemblMetazoa"/>
        </authorList>
    </citation>
    <scope>IDENTIFICATION</scope>
    <source>
        <strain evidence="1">IAEA</strain>
    </source>
</reference>
<dbReference type="Proteomes" id="UP000092460">
    <property type="component" value="Unassembled WGS sequence"/>
</dbReference>
<protein>
    <submittedName>
        <fullName evidence="1">Uncharacterized protein</fullName>
    </submittedName>
</protein>
<dbReference type="AlphaFoldDB" id="A0A1B0AZA5"/>
<evidence type="ECO:0000313" key="2">
    <source>
        <dbReference type="Proteomes" id="UP000092460"/>
    </source>
</evidence>
<dbReference type="EnsemblMetazoa" id="GPPI013678-RA">
    <property type="protein sequence ID" value="GPPI013678-PA"/>
    <property type="gene ID" value="GPPI013678"/>
</dbReference>